<dbReference type="InterPro" id="IPR029058">
    <property type="entry name" value="AB_hydrolase_fold"/>
</dbReference>
<dbReference type="GO" id="GO:0016787">
    <property type="term" value="F:hydrolase activity"/>
    <property type="evidence" value="ECO:0007669"/>
    <property type="project" value="UniProtKB-KW"/>
</dbReference>
<reference evidence="9 10" key="1">
    <citation type="submission" date="2024-01" db="EMBL/GenBank/DDBJ databases">
        <title>The genomes of 5 underutilized Papilionoideae crops provide insights into root nodulation and disease resistanc.</title>
        <authorList>
            <person name="Jiang F."/>
        </authorList>
    </citation>
    <scope>NUCLEOTIDE SEQUENCE [LARGE SCALE GENOMIC DNA]</scope>
    <source>
        <strain evidence="9">LVBAO_FW01</strain>
        <tissue evidence="9">Leaves</tissue>
    </source>
</reference>
<evidence type="ECO:0000313" key="10">
    <source>
        <dbReference type="Proteomes" id="UP001367508"/>
    </source>
</evidence>
<feature type="domain" description="Fungal lipase-type" evidence="7">
    <location>
        <begin position="52"/>
        <end position="201"/>
    </location>
</feature>
<comment type="caution">
    <text evidence="9">The sequence shown here is derived from an EMBL/GenBank/DDBJ whole genome shotgun (WGS) entry which is preliminary data.</text>
</comment>
<organism evidence="9 10">
    <name type="scientific">Canavalia gladiata</name>
    <name type="common">Sword bean</name>
    <name type="synonym">Dolichos gladiatus</name>
    <dbReference type="NCBI Taxonomy" id="3824"/>
    <lineage>
        <taxon>Eukaryota</taxon>
        <taxon>Viridiplantae</taxon>
        <taxon>Streptophyta</taxon>
        <taxon>Embryophyta</taxon>
        <taxon>Tracheophyta</taxon>
        <taxon>Spermatophyta</taxon>
        <taxon>Magnoliopsida</taxon>
        <taxon>eudicotyledons</taxon>
        <taxon>Gunneridae</taxon>
        <taxon>Pentapetalae</taxon>
        <taxon>rosids</taxon>
        <taxon>fabids</taxon>
        <taxon>Fabales</taxon>
        <taxon>Fabaceae</taxon>
        <taxon>Papilionoideae</taxon>
        <taxon>50 kb inversion clade</taxon>
        <taxon>NPAAA clade</taxon>
        <taxon>indigoferoid/millettioid clade</taxon>
        <taxon>Phaseoleae</taxon>
        <taxon>Canavalia</taxon>
    </lineage>
</organism>
<dbReference type="GO" id="GO:0005634">
    <property type="term" value="C:nucleus"/>
    <property type="evidence" value="ECO:0007669"/>
    <property type="project" value="UniProtKB-SubCell"/>
</dbReference>
<keyword evidence="5" id="KW-0611">Plant defense</keyword>
<dbReference type="EMBL" id="JAYMYQ010000011">
    <property type="protein sequence ID" value="KAK7304563.1"/>
    <property type="molecule type" value="Genomic_DNA"/>
</dbReference>
<evidence type="ECO:0000256" key="6">
    <source>
        <dbReference type="ARBA" id="ARBA00023242"/>
    </source>
</evidence>
<dbReference type="InterPro" id="IPR044214">
    <property type="entry name" value="EDS1-like"/>
</dbReference>
<sequence length="623" mass="71218">MAAGGSVRLDGSIEMRSDSIVRALNAALMAYNKTPNFSVKEFSKIDPPEVTISFSGSGSFKDWYSQPNFGETKVDFDLFSSLKSIGKDEAAQVNEFFQQRFKDILASDKPSFKDEVDKAMNKQKQIVFAGYSSGAPIAILATLWTLEKYQTPKFKKGIPPLCVTFGSPLVGNHIFSHATRRENWSRYFLHYVMKYDIMPLILLAPLSSLDEKKFESISQFFKPKSKPSTSESVGKATAAASDFYFAIMSNALTVTSHAASKLMGTTDTTLETLENFIPLSPYRPFGTYIFCTGNGILGKQVVIRNSDAVLQVLFFSAQLSQEEAAQVPFRSLQEHTTYGTELQKILVTQNVVYLDDQLKNLPLSHDAKDGINTTLNDLGLNTGARLSLRAAAELEVKKCENEDKIMRQKKDFVEERMQELEKYKSKWEHEKVGYYDGFREHKTKEDFQANVKRLQLAGVLDEVIEKLKSYELADEFEGKEEWIDLGTKFRKLVEPLDIANYYRHSRQYEGKSASYMVKGRPSRYRYPQRWLEHSKRIPQETDYSVSCFWAEVEELRLVTSNKDRSFEEVKERVVELEGRIKTWIEKEELTKDVLLKGSTLVKWWKTLPSQHKQESCIASLIKE</sequence>
<dbReference type="PANTHER" id="PTHR47090:SF2">
    <property type="entry name" value="PROTEIN EDS1-RELATED"/>
    <property type="match status" value="1"/>
</dbReference>
<proteinExistence type="predicted"/>
<evidence type="ECO:0000256" key="1">
    <source>
        <dbReference type="ARBA" id="ARBA00004123"/>
    </source>
</evidence>
<evidence type="ECO:0000256" key="4">
    <source>
        <dbReference type="ARBA" id="ARBA00022801"/>
    </source>
</evidence>
<comment type="subcellular location">
    <subcellularLocation>
        <location evidence="2">Cytoplasm</location>
    </subcellularLocation>
    <subcellularLocation>
        <location evidence="1">Nucleus</location>
    </subcellularLocation>
</comment>
<keyword evidence="4" id="KW-0378">Hydrolase</keyword>
<keyword evidence="10" id="KW-1185">Reference proteome</keyword>
<evidence type="ECO:0000259" key="7">
    <source>
        <dbReference type="Pfam" id="PF01764"/>
    </source>
</evidence>
<dbReference type="Pfam" id="PF18117">
    <property type="entry name" value="EDS1_EP"/>
    <property type="match status" value="1"/>
</dbReference>
<evidence type="ECO:0000313" key="9">
    <source>
        <dbReference type="EMBL" id="KAK7304563.1"/>
    </source>
</evidence>
<dbReference type="PANTHER" id="PTHR47090">
    <property type="entry name" value="PROTEIN EDS1-RELATED"/>
    <property type="match status" value="1"/>
</dbReference>
<evidence type="ECO:0000256" key="3">
    <source>
        <dbReference type="ARBA" id="ARBA00022490"/>
    </source>
</evidence>
<evidence type="ECO:0000256" key="2">
    <source>
        <dbReference type="ARBA" id="ARBA00004496"/>
    </source>
</evidence>
<evidence type="ECO:0000256" key="5">
    <source>
        <dbReference type="ARBA" id="ARBA00022821"/>
    </source>
</evidence>
<keyword evidence="3" id="KW-0963">Cytoplasm</keyword>
<dbReference type="GO" id="GO:0006952">
    <property type="term" value="P:defense response"/>
    <property type="evidence" value="ECO:0007669"/>
    <property type="project" value="UniProtKB-KW"/>
</dbReference>
<evidence type="ECO:0000259" key="8">
    <source>
        <dbReference type="Pfam" id="PF18117"/>
    </source>
</evidence>
<dbReference type="InterPro" id="IPR002921">
    <property type="entry name" value="Fungal_lipase-type"/>
</dbReference>
<dbReference type="GO" id="GO:0005737">
    <property type="term" value="C:cytoplasm"/>
    <property type="evidence" value="ECO:0007669"/>
    <property type="project" value="UniProtKB-SubCell"/>
</dbReference>
<dbReference type="Gene3D" id="3.40.50.1820">
    <property type="entry name" value="alpha/beta hydrolase"/>
    <property type="match status" value="1"/>
</dbReference>
<gene>
    <name evidence="9" type="ORF">VNO77_42444</name>
</gene>
<dbReference type="Pfam" id="PF01764">
    <property type="entry name" value="Lipase_3"/>
    <property type="match status" value="1"/>
</dbReference>
<dbReference type="SUPFAM" id="SSF53474">
    <property type="entry name" value="alpha/beta-Hydrolases"/>
    <property type="match status" value="1"/>
</dbReference>
<dbReference type="GO" id="GO:0006629">
    <property type="term" value="P:lipid metabolic process"/>
    <property type="evidence" value="ECO:0007669"/>
    <property type="project" value="InterPro"/>
</dbReference>
<keyword evidence="6" id="KW-0539">Nucleus</keyword>
<accession>A0AAN9PP33</accession>
<dbReference type="InterPro" id="IPR041266">
    <property type="entry name" value="EDS1_EP"/>
</dbReference>
<name>A0AAN9PP33_CANGL</name>
<feature type="domain" description="EDS1 EP" evidence="8">
    <location>
        <begin position="419"/>
        <end position="618"/>
    </location>
</feature>
<dbReference type="Proteomes" id="UP001367508">
    <property type="component" value="Unassembled WGS sequence"/>
</dbReference>
<protein>
    <submittedName>
        <fullName evidence="9">Uncharacterized protein</fullName>
    </submittedName>
</protein>
<dbReference type="AlphaFoldDB" id="A0AAN9PP33"/>